<dbReference type="GO" id="GO:0004619">
    <property type="term" value="F:phosphoglycerate mutase activity"/>
    <property type="evidence" value="ECO:0007669"/>
    <property type="project" value="UniProtKB-UniRule"/>
</dbReference>
<feature type="binding site" evidence="9 12">
    <location>
        <position position="184"/>
    </location>
    <ligand>
        <name>substrate</name>
    </ligand>
</feature>
<evidence type="ECO:0000256" key="3">
    <source>
        <dbReference type="ARBA" id="ARBA00004798"/>
    </source>
</evidence>
<keyword evidence="8 9" id="KW-0413">Isomerase</keyword>
<evidence type="ECO:0000259" key="15">
    <source>
        <dbReference type="Pfam" id="PF06415"/>
    </source>
</evidence>
<evidence type="ECO:0000313" key="17">
    <source>
        <dbReference type="Proteomes" id="UP000824124"/>
    </source>
</evidence>
<reference evidence="16" key="1">
    <citation type="submission" date="2020-10" db="EMBL/GenBank/DDBJ databases">
        <authorList>
            <person name="Gilroy R."/>
        </authorList>
    </citation>
    <scope>NUCLEOTIDE SEQUENCE</scope>
    <source>
        <strain evidence="16">2830</strain>
    </source>
</reference>
<dbReference type="AlphaFoldDB" id="A0A9D1HKM8"/>
<evidence type="ECO:0000256" key="13">
    <source>
        <dbReference type="PIRSR" id="PIRSR001492-3"/>
    </source>
</evidence>
<dbReference type="Pfam" id="PF06415">
    <property type="entry name" value="iPGM_N"/>
    <property type="match status" value="1"/>
</dbReference>
<dbReference type="GO" id="GO:0030145">
    <property type="term" value="F:manganese ion binding"/>
    <property type="evidence" value="ECO:0007669"/>
    <property type="project" value="UniProtKB-UniRule"/>
</dbReference>
<reference evidence="16" key="2">
    <citation type="journal article" date="2021" name="PeerJ">
        <title>Extensive microbial diversity within the chicken gut microbiome revealed by metagenomics and culture.</title>
        <authorList>
            <person name="Gilroy R."/>
            <person name="Ravi A."/>
            <person name="Getino M."/>
            <person name="Pursley I."/>
            <person name="Horton D.L."/>
            <person name="Alikhan N.F."/>
            <person name="Baker D."/>
            <person name="Gharbi K."/>
            <person name="Hall N."/>
            <person name="Watson M."/>
            <person name="Adriaenssens E.M."/>
            <person name="Foster-Nyarko E."/>
            <person name="Jarju S."/>
            <person name="Secka A."/>
            <person name="Antonio M."/>
            <person name="Oren A."/>
            <person name="Chaudhuri R.R."/>
            <person name="La Ragione R."/>
            <person name="Hildebrand F."/>
            <person name="Pallen M.J."/>
        </authorList>
    </citation>
    <scope>NUCLEOTIDE SEQUENCE</scope>
    <source>
        <strain evidence="16">2830</strain>
    </source>
</reference>
<dbReference type="Gene3D" id="3.40.720.10">
    <property type="entry name" value="Alkaline Phosphatase, subunit A"/>
    <property type="match status" value="1"/>
</dbReference>
<feature type="binding site" evidence="9 13">
    <location>
        <position position="62"/>
    </location>
    <ligand>
        <name>Mn(2+)</name>
        <dbReference type="ChEBI" id="CHEBI:29035"/>
        <label>2</label>
    </ligand>
</feature>
<accession>A0A9D1HKM8</accession>
<feature type="binding site" evidence="9 13">
    <location>
        <position position="396"/>
    </location>
    <ligand>
        <name>Mn(2+)</name>
        <dbReference type="ChEBI" id="CHEBI:29035"/>
        <label>1</label>
    </ligand>
</feature>
<dbReference type="Proteomes" id="UP000824124">
    <property type="component" value="Unassembled WGS sequence"/>
</dbReference>
<feature type="binding site" evidence="9 13">
    <location>
        <position position="437"/>
    </location>
    <ligand>
        <name>Mn(2+)</name>
        <dbReference type="ChEBI" id="CHEBI:29035"/>
        <label>2</label>
    </ligand>
</feature>
<name>A0A9D1HKM8_9FIRM</name>
<evidence type="ECO:0000256" key="9">
    <source>
        <dbReference type="HAMAP-Rule" id="MF_01038"/>
    </source>
</evidence>
<feature type="binding site" evidence="9 12">
    <location>
        <begin position="256"/>
        <end position="259"/>
    </location>
    <ligand>
        <name>substrate</name>
    </ligand>
</feature>
<proteinExistence type="inferred from homology"/>
<feature type="binding site" evidence="9 13">
    <location>
        <position position="438"/>
    </location>
    <ligand>
        <name>Mn(2+)</name>
        <dbReference type="ChEBI" id="CHEBI:29035"/>
        <label>2</label>
    </ligand>
</feature>
<feature type="binding site" evidence="9 12">
    <location>
        <position position="190"/>
    </location>
    <ligand>
        <name>substrate</name>
    </ligand>
</feature>
<evidence type="ECO:0000256" key="5">
    <source>
        <dbReference type="ARBA" id="ARBA00022723"/>
    </source>
</evidence>
<feature type="active site" description="Phosphoserine intermediate" evidence="9 11">
    <location>
        <position position="62"/>
    </location>
</feature>
<dbReference type="EC" id="5.4.2.12" evidence="9 10"/>
<gene>
    <name evidence="9" type="primary">gpmI</name>
    <name evidence="16" type="ORF">IAB00_00285</name>
</gene>
<comment type="cofactor">
    <cofactor evidence="9">
        <name>Mn(2+)</name>
        <dbReference type="ChEBI" id="CHEBI:29035"/>
    </cofactor>
    <text evidence="9">Binds 2 manganese ions per subunit.</text>
</comment>
<evidence type="ECO:0000256" key="2">
    <source>
        <dbReference type="ARBA" id="ARBA00002315"/>
    </source>
</evidence>
<dbReference type="HAMAP" id="MF_01038">
    <property type="entry name" value="GpmI"/>
    <property type="match status" value="1"/>
</dbReference>
<evidence type="ECO:0000256" key="12">
    <source>
        <dbReference type="PIRSR" id="PIRSR001492-2"/>
    </source>
</evidence>
<feature type="binding site" evidence="9 12">
    <location>
        <position position="122"/>
    </location>
    <ligand>
        <name>substrate</name>
    </ligand>
</feature>
<feature type="domain" description="BPG-independent PGAM N-terminal" evidence="15">
    <location>
        <begin position="82"/>
        <end position="292"/>
    </location>
</feature>
<evidence type="ECO:0000259" key="14">
    <source>
        <dbReference type="Pfam" id="PF01676"/>
    </source>
</evidence>
<sequence length="503" mass="54404">MKKKPVMLCIMDGWGLKTGKPGDALSLANLPNFDRMCREYPTATLAASGLSVGLPDGMMGNSEVGHLNIGAGRVVYQDLTAIDKAIADGGFYCNDALIAAMQQAKAGGRLHLMGLLSDGGVHSHFNHLLALLDMAHREGVPETYVHCFLDGRDVPPASGIDYLERLLAHFAATGYGKPGVVCGRFYAMDRDQRWERVEKAWRALVLGEGKMTDDLPQALRESYAAGVTDEFVEPIIPADAGARLTDGDAVIFYNFRADRAREITRALMQQDFAAFARPEFPRLAYCCMTEYDSSFDLPVAFLRRPPEKTLGQVLAAQGLKQLRIAETEKYAHVTFFFNGGVEEPNPGEERVLVPSPKVATYDLQPEMSAEEVCGKTLAAIRSGEYDAIILNLANPDMVGHTGVISAAVKAVETVDSCIGQIEQAILEAGGALLITADHGNVECLLDDVGQPVTSHTTSRVPLLMVGYAGKLKDGALCDLAPTLLEMMNIPQPKEMTGVSLIEK</sequence>
<evidence type="ECO:0000256" key="10">
    <source>
        <dbReference type="NCBIfam" id="TIGR01307"/>
    </source>
</evidence>
<feature type="binding site" evidence="9 12">
    <location>
        <position position="329"/>
    </location>
    <ligand>
        <name>substrate</name>
    </ligand>
</feature>
<dbReference type="SUPFAM" id="SSF53649">
    <property type="entry name" value="Alkaline phosphatase-like"/>
    <property type="match status" value="1"/>
</dbReference>
<dbReference type="GO" id="GO:0006007">
    <property type="term" value="P:glucose catabolic process"/>
    <property type="evidence" value="ECO:0007669"/>
    <property type="project" value="InterPro"/>
</dbReference>
<dbReference type="InterPro" id="IPR006124">
    <property type="entry name" value="Metalloenzyme"/>
</dbReference>
<evidence type="ECO:0000256" key="4">
    <source>
        <dbReference type="ARBA" id="ARBA00008819"/>
    </source>
</evidence>
<keyword evidence="5 9" id="KW-0479">Metal-binding</keyword>
<comment type="function">
    <text evidence="2 9">Catalyzes the interconversion of 2-phosphoglycerate and 3-phosphoglycerate.</text>
</comment>
<dbReference type="PANTHER" id="PTHR31637:SF0">
    <property type="entry name" value="2,3-BISPHOSPHOGLYCERATE-INDEPENDENT PHOSPHOGLYCERATE MUTASE"/>
    <property type="match status" value="1"/>
</dbReference>
<keyword evidence="6 9" id="KW-0324">Glycolysis</keyword>
<feature type="domain" description="Metalloenzyme" evidence="14">
    <location>
        <begin position="4"/>
        <end position="489"/>
    </location>
</feature>
<evidence type="ECO:0000256" key="7">
    <source>
        <dbReference type="ARBA" id="ARBA00023211"/>
    </source>
</evidence>
<dbReference type="PIRSF" id="PIRSF001492">
    <property type="entry name" value="IPGAM"/>
    <property type="match status" value="1"/>
</dbReference>
<dbReference type="SUPFAM" id="SSF64158">
    <property type="entry name" value="2,3-Bisphosphoglycerate-independent phosphoglycerate mutase, substrate-binding domain"/>
    <property type="match status" value="1"/>
</dbReference>
<comment type="similarity">
    <text evidence="4 9">Belongs to the BPG-independent phosphoglycerate mutase family.</text>
</comment>
<protein>
    <recommendedName>
        <fullName evidence="9 10">2,3-bisphosphoglycerate-independent phosphoglycerate mutase</fullName>
        <shortName evidence="9">BPG-independent PGAM</shortName>
        <shortName evidence="9">Phosphoglyceromutase</shortName>
        <shortName evidence="9">iPGM</shortName>
        <ecNumber evidence="9 10">5.4.2.12</ecNumber>
    </recommendedName>
</protein>
<dbReference type="Gene3D" id="3.40.1450.10">
    <property type="entry name" value="BPG-independent phosphoglycerate mutase, domain B"/>
    <property type="match status" value="1"/>
</dbReference>
<comment type="caution">
    <text evidence="16">The sequence shown here is derived from an EMBL/GenBank/DDBJ whole genome shotgun (WGS) entry which is preliminary data.</text>
</comment>
<comment type="pathway">
    <text evidence="3 9">Carbohydrate degradation; glycolysis; pyruvate from D-glyceraldehyde 3-phosphate: step 3/5.</text>
</comment>
<organism evidence="16 17">
    <name type="scientific">Candidatus Avidehalobacter gallistercoris</name>
    <dbReference type="NCBI Taxonomy" id="2840694"/>
    <lineage>
        <taxon>Bacteria</taxon>
        <taxon>Bacillati</taxon>
        <taxon>Bacillota</taxon>
        <taxon>Clostridia</taxon>
        <taxon>Eubacteriales</taxon>
        <taxon>Peptococcaceae</taxon>
        <taxon>Peptococcaceae incertae sedis</taxon>
        <taxon>Candidatus Avidehalobacter</taxon>
    </lineage>
</organism>
<dbReference type="InterPro" id="IPR017850">
    <property type="entry name" value="Alkaline_phosphatase_core_sf"/>
</dbReference>
<dbReference type="InterPro" id="IPR011258">
    <property type="entry name" value="BPG-indep_PGM_N"/>
</dbReference>
<feature type="binding site" evidence="9 13">
    <location>
        <position position="455"/>
    </location>
    <ligand>
        <name>Mn(2+)</name>
        <dbReference type="ChEBI" id="CHEBI:29035"/>
        <label>1</label>
    </ligand>
</feature>
<evidence type="ECO:0000256" key="6">
    <source>
        <dbReference type="ARBA" id="ARBA00023152"/>
    </source>
</evidence>
<evidence type="ECO:0000256" key="1">
    <source>
        <dbReference type="ARBA" id="ARBA00000370"/>
    </source>
</evidence>
<evidence type="ECO:0000256" key="8">
    <source>
        <dbReference type="ARBA" id="ARBA00023235"/>
    </source>
</evidence>
<evidence type="ECO:0000313" key="16">
    <source>
        <dbReference type="EMBL" id="HIU09683.1"/>
    </source>
</evidence>
<dbReference type="GO" id="GO:0005829">
    <property type="term" value="C:cytosol"/>
    <property type="evidence" value="ECO:0007669"/>
    <property type="project" value="TreeGrafter"/>
</dbReference>
<keyword evidence="7 9" id="KW-0464">Manganese</keyword>
<dbReference type="CDD" id="cd16010">
    <property type="entry name" value="iPGM"/>
    <property type="match status" value="1"/>
</dbReference>
<feature type="binding site" evidence="9 12">
    <location>
        <begin position="152"/>
        <end position="153"/>
    </location>
    <ligand>
        <name>substrate</name>
    </ligand>
</feature>
<dbReference type="GO" id="GO:0006096">
    <property type="term" value="P:glycolytic process"/>
    <property type="evidence" value="ECO:0007669"/>
    <property type="project" value="UniProtKB-UniRule"/>
</dbReference>
<comment type="subunit">
    <text evidence="9">Monomer.</text>
</comment>
<dbReference type="EMBL" id="DVMH01000003">
    <property type="protein sequence ID" value="HIU09683.1"/>
    <property type="molecule type" value="Genomic_DNA"/>
</dbReference>
<dbReference type="Pfam" id="PF01676">
    <property type="entry name" value="Metalloenzyme"/>
    <property type="match status" value="1"/>
</dbReference>
<feature type="binding site" evidence="9 13">
    <location>
        <position position="400"/>
    </location>
    <ligand>
        <name>Mn(2+)</name>
        <dbReference type="ChEBI" id="CHEBI:29035"/>
        <label>1</label>
    </ligand>
</feature>
<feature type="binding site" evidence="9 13">
    <location>
        <position position="12"/>
    </location>
    <ligand>
        <name>Mn(2+)</name>
        <dbReference type="ChEBI" id="CHEBI:29035"/>
        <label>2</label>
    </ligand>
</feature>
<evidence type="ECO:0000256" key="11">
    <source>
        <dbReference type="PIRSR" id="PIRSR001492-1"/>
    </source>
</evidence>
<dbReference type="FunFam" id="3.40.1450.10:FF:000002">
    <property type="entry name" value="2,3-bisphosphoglycerate-independent phosphoglycerate mutase"/>
    <property type="match status" value="1"/>
</dbReference>
<comment type="catalytic activity">
    <reaction evidence="1 9">
        <text>(2R)-2-phosphoglycerate = (2R)-3-phosphoglycerate</text>
        <dbReference type="Rhea" id="RHEA:15901"/>
        <dbReference type="ChEBI" id="CHEBI:58272"/>
        <dbReference type="ChEBI" id="CHEBI:58289"/>
        <dbReference type="EC" id="5.4.2.12"/>
    </reaction>
</comment>
<dbReference type="InterPro" id="IPR005995">
    <property type="entry name" value="Pgm_bpd_ind"/>
</dbReference>
<dbReference type="InterPro" id="IPR036646">
    <property type="entry name" value="PGAM_B_sf"/>
</dbReference>
<dbReference type="NCBIfam" id="TIGR01307">
    <property type="entry name" value="pgm_bpd_ind"/>
    <property type="match status" value="1"/>
</dbReference>
<dbReference type="PANTHER" id="PTHR31637">
    <property type="entry name" value="2,3-BISPHOSPHOGLYCERATE-INDEPENDENT PHOSPHOGLYCERATE MUTASE"/>
    <property type="match status" value="1"/>
</dbReference>